<gene>
    <name evidence="2" type="ORF">GETHED_03230</name>
</gene>
<sequence>MKRAEAEKLLGGHAAGILTEAERRALFEAALEHQGLFDALMDEEALRELLADPAARVQVLAALAPSAAAPPRLVPFWRRPGVIGAAAGILVATTAGLAILRSPEAQPPAAKVAPAPAPATAPAPAQATNPAPEAQAIAAPPPKAARRTVGIEAPRTLDTPAAPAPAPPAPAQVAGAVAPREEARAQAAEVKQLEVRDQVSRKAEAAGMNRAALLEARDSGSAPAPRVAAKAAAPAPQAAAPVWTLDTLPDGSTRVTVSAPRAAHVVLLRRGSSGVEVIRPAAGPEPWLFQLRLAPGDVLDLYVLSGPAADAARLPETGPVDGFRARIHPPAKK</sequence>
<evidence type="ECO:0000256" key="1">
    <source>
        <dbReference type="SAM" id="MobiDB-lite"/>
    </source>
</evidence>
<keyword evidence="3" id="KW-1185">Reference proteome</keyword>
<protein>
    <submittedName>
        <fullName evidence="2">Uncharacterized protein</fullName>
    </submittedName>
</protein>
<comment type="caution">
    <text evidence="2">The sequence shown here is derived from an EMBL/GenBank/DDBJ whole genome shotgun (WGS) entry which is preliminary data.</text>
</comment>
<evidence type="ECO:0000313" key="2">
    <source>
        <dbReference type="EMBL" id="GLH65959.1"/>
    </source>
</evidence>
<proteinExistence type="predicted"/>
<organism evidence="2 3">
    <name type="scientific">Geothrix edaphica</name>
    <dbReference type="NCBI Taxonomy" id="2927976"/>
    <lineage>
        <taxon>Bacteria</taxon>
        <taxon>Pseudomonadati</taxon>
        <taxon>Acidobacteriota</taxon>
        <taxon>Holophagae</taxon>
        <taxon>Holophagales</taxon>
        <taxon>Holophagaceae</taxon>
        <taxon>Geothrix</taxon>
    </lineage>
</organism>
<dbReference type="EMBL" id="BSDC01000001">
    <property type="protein sequence ID" value="GLH65959.1"/>
    <property type="molecule type" value="Genomic_DNA"/>
</dbReference>
<reference evidence="2" key="1">
    <citation type="journal article" date="2023" name="Antonie Van Leeuwenhoek">
        <title>Mesoterricola silvestris gen. nov., sp. nov., Mesoterricola sediminis sp. nov., Geothrix oryzae sp. nov., Geothrix edaphica sp. nov., Geothrix rubra sp. nov., and Geothrix limicola sp. nov., six novel members of Acidobacteriota isolated from soils.</title>
        <authorList>
            <person name="Itoh H."/>
            <person name="Sugisawa Y."/>
            <person name="Mise K."/>
            <person name="Xu Z."/>
            <person name="Kuniyasu M."/>
            <person name="Ushijima N."/>
            <person name="Kawano K."/>
            <person name="Kobayashi E."/>
            <person name="Shiratori Y."/>
            <person name="Masuda Y."/>
            <person name="Senoo K."/>
        </authorList>
    </citation>
    <scope>NUCLEOTIDE SEQUENCE</scope>
    <source>
        <strain evidence="2">Red802</strain>
    </source>
</reference>
<accession>A0ABQ5PUW2</accession>
<dbReference type="Proteomes" id="UP001165044">
    <property type="component" value="Unassembled WGS sequence"/>
</dbReference>
<evidence type="ECO:0000313" key="3">
    <source>
        <dbReference type="Proteomes" id="UP001165044"/>
    </source>
</evidence>
<name>A0ABQ5PUW2_9BACT</name>
<feature type="region of interest" description="Disordered" evidence="1">
    <location>
        <begin position="108"/>
        <end position="128"/>
    </location>
</feature>
<dbReference type="RefSeq" id="WP_285606049.1">
    <property type="nucleotide sequence ID" value="NZ_BSDC01000001.1"/>
</dbReference>